<accession>A0ABX3GZE7</accession>
<dbReference type="InterPro" id="IPR018060">
    <property type="entry name" value="HTH_AraC"/>
</dbReference>
<dbReference type="SUPFAM" id="SSF46689">
    <property type="entry name" value="Homeodomain-like"/>
    <property type="match status" value="2"/>
</dbReference>
<keyword evidence="2" id="KW-0238">DNA-binding</keyword>
<dbReference type="InterPro" id="IPR018062">
    <property type="entry name" value="HTH_AraC-typ_CS"/>
</dbReference>
<dbReference type="PROSITE" id="PS00041">
    <property type="entry name" value="HTH_ARAC_FAMILY_1"/>
    <property type="match status" value="1"/>
</dbReference>
<proteinExistence type="predicted"/>
<dbReference type="SMART" id="SM00342">
    <property type="entry name" value="HTH_ARAC"/>
    <property type="match status" value="1"/>
</dbReference>
<dbReference type="PANTHER" id="PTHR43280:SF28">
    <property type="entry name" value="HTH-TYPE TRANSCRIPTIONAL ACTIVATOR RHAS"/>
    <property type="match status" value="1"/>
</dbReference>
<keyword evidence="1" id="KW-0805">Transcription regulation</keyword>
<dbReference type="InterPro" id="IPR014710">
    <property type="entry name" value="RmlC-like_jellyroll"/>
</dbReference>
<dbReference type="RefSeq" id="WP_076113684.1">
    <property type="nucleotide sequence ID" value="NZ_MPTB01000047.1"/>
</dbReference>
<name>A0ABX3GZE7_PAEBO</name>
<dbReference type="SUPFAM" id="SSF51215">
    <property type="entry name" value="Regulatory protein AraC"/>
    <property type="match status" value="1"/>
</dbReference>
<dbReference type="Pfam" id="PF02311">
    <property type="entry name" value="AraC_binding"/>
    <property type="match status" value="1"/>
</dbReference>
<dbReference type="PANTHER" id="PTHR43280">
    <property type="entry name" value="ARAC-FAMILY TRANSCRIPTIONAL REGULATOR"/>
    <property type="match status" value="1"/>
</dbReference>
<dbReference type="InterPro" id="IPR009057">
    <property type="entry name" value="Homeodomain-like_sf"/>
</dbReference>
<dbReference type="Pfam" id="PF12833">
    <property type="entry name" value="HTH_18"/>
    <property type="match status" value="1"/>
</dbReference>
<evidence type="ECO:0000256" key="2">
    <source>
        <dbReference type="ARBA" id="ARBA00023125"/>
    </source>
</evidence>
<gene>
    <name evidence="5" type="ORF">BSK56_27730</name>
</gene>
<sequence>MNIYLELPDVDKHFPFRSLVCGGDDLTYPHWHKEIEIIYVTKGRLNLGINDTPIRMEQGEIQFINGGDVHYFLASPESERFVIQFDLGLFQEVAAPGGNEYSLRDLFTEMEQSSSSWPEAVATKVIGLLESIYEEDTQRREGYAYLIKARLFELLTVIMREVPKNRSNRGPKFSEDTQIQSRETLERLERIFIYVEQHYQEPITLNEVAGHMGFSPYYFTKLFKKNTGMTFVAFLNEYRLNKAKWILLNQNLPMSAVAEAAGFGSVKTFHHFFKEATGISPLKYHKTIFRNNRARLQEESPSADL</sequence>
<comment type="caution">
    <text evidence="5">The sequence shown here is derived from an EMBL/GenBank/DDBJ whole genome shotgun (WGS) entry which is preliminary data.</text>
</comment>
<evidence type="ECO:0000256" key="1">
    <source>
        <dbReference type="ARBA" id="ARBA00023015"/>
    </source>
</evidence>
<dbReference type="Proteomes" id="UP000187412">
    <property type="component" value="Unassembled WGS sequence"/>
</dbReference>
<organism evidence="5 6">
    <name type="scientific">Paenibacillus borealis</name>
    <dbReference type="NCBI Taxonomy" id="160799"/>
    <lineage>
        <taxon>Bacteria</taxon>
        <taxon>Bacillati</taxon>
        <taxon>Bacillota</taxon>
        <taxon>Bacilli</taxon>
        <taxon>Bacillales</taxon>
        <taxon>Paenibacillaceae</taxon>
        <taxon>Paenibacillus</taxon>
    </lineage>
</organism>
<evidence type="ECO:0000256" key="3">
    <source>
        <dbReference type="ARBA" id="ARBA00023163"/>
    </source>
</evidence>
<feature type="domain" description="HTH araC/xylS-type" evidence="4">
    <location>
        <begin position="189"/>
        <end position="287"/>
    </location>
</feature>
<evidence type="ECO:0000259" key="4">
    <source>
        <dbReference type="PROSITE" id="PS01124"/>
    </source>
</evidence>
<dbReference type="Gene3D" id="2.60.120.10">
    <property type="entry name" value="Jelly Rolls"/>
    <property type="match status" value="1"/>
</dbReference>
<keyword evidence="6" id="KW-1185">Reference proteome</keyword>
<dbReference type="EMBL" id="MPTB01000047">
    <property type="protein sequence ID" value="OMD41253.1"/>
    <property type="molecule type" value="Genomic_DNA"/>
</dbReference>
<evidence type="ECO:0000313" key="5">
    <source>
        <dbReference type="EMBL" id="OMD41253.1"/>
    </source>
</evidence>
<keyword evidence="3" id="KW-0804">Transcription</keyword>
<dbReference type="Gene3D" id="1.10.10.60">
    <property type="entry name" value="Homeodomain-like"/>
    <property type="match status" value="2"/>
</dbReference>
<dbReference type="PROSITE" id="PS01124">
    <property type="entry name" value="HTH_ARAC_FAMILY_2"/>
    <property type="match status" value="1"/>
</dbReference>
<protein>
    <submittedName>
        <fullName evidence="5">AraC family transcriptional regulator</fullName>
    </submittedName>
</protein>
<dbReference type="InterPro" id="IPR037923">
    <property type="entry name" value="HTH-like"/>
</dbReference>
<dbReference type="InterPro" id="IPR003313">
    <property type="entry name" value="AraC-bd"/>
</dbReference>
<evidence type="ECO:0000313" key="6">
    <source>
        <dbReference type="Proteomes" id="UP000187412"/>
    </source>
</evidence>
<reference evidence="5 6" key="1">
    <citation type="submission" date="2016-10" db="EMBL/GenBank/DDBJ databases">
        <title>Paenibacillus species isolates.</title>
        <authorList>
            <person name="Beno S.M."/>
        </authorList>
    </citation>
    <scope>NUCLEOTIDE SEQUENCE [LARGE SCALE GENOMIC DNA]</scope>
    <source>
        <strain evidence="5 6">FSL H7-0744</strain>
    </source>
</reference>